<protein>
    <submittedName>
        <fullName evidence="2">Uncharacterized protein</fullName>
    </submittedName>
</protein>
<name>A0A2T4N6L2_AERVE</name>
<dbReference type="Proteomes" id="UP000241986">
    <property type="component" value="Unassembled WGS sequence"/>
</dbReference>
<evidence type="ECO:0000313" key="2">
    <source>
        <dbReference type="EMBL" id="PTH82396.1"/>
    </source>
</evidence>
<comment type="caution">
    <text evidence="2">The sequence shown here is derived from an EMBL/GenBank/DDBJ whole genome shotgun (WGS) entry which is preliminary data.</text>
</comment>
<feature type="chain" id="PRO_5015787265" evidence="1">
    <location>
        <begin position="20"/>
        <end position="387"/>
    </location>
</feature>
<gene>
    <name evidence="2" type="ORF">DAA48_03230</name>
</gene>
<evidence type="ECO:0000256" key="1">
    <source>
        <dbReference type="SAM" id="SignalP"/>
    </source>
</evidence>
<feature type="signal peptide" evidence="1">
    <location>
        <begin position="1"/>
        <end position="19"/>
    </location>
</feature>
<evidence type="ECO:0000313" key="3">
    <source>
        <dbReference type="Proteomes" id="UP000241986"/>
    </source>
</evidence>
<accession>A0A2T4N6L2</accession>
<reference evidence="2 3" key="1">
    <citation type="submission" date="2018-03" db="EMBL/GenBank/DDBJ databases">
        <title>Aeromonas veronii whole genome sequencing and analysis.</title>
        <authorList>
            <person name="Xie H."/>
            <person name="Liu T."/>
            <person name="Wang K."/>
        </authorList>
    </citation>
    <scope>NUCLEOTIDE SEQUENCE [LARGE SCALE GENOMIC DNA]</scope>
    <source>
        <strain evidence="2 3">XH.VA.1</strain>
    </source>
</reference>
<organism evidence="2 3">
    <name type="scientific">Aeromonas veronii</name>
    <dbReference type="NCBI Taxonomy" id="654"/>
    <lineage>
        <taxon>Bacteria</taxon>
        <taxon>Pseudomonadati</taxon>
        <taxon>Pseudomonadota</taxon>
        <taxon>Gammaproteobacteria</taxon>
        <taxon>Aeromonadales</taxon>
        <taxon>Aeromonadaceae</taxon>
        <taxon>Aeromonas</taxon>
    </lineage>
</organism>
<proteinExistence type="predicted"/>
<dbReference type="EMBL" id="PZKL01000012">
    <property type="protein sequence ID" value="PTH82396.1"/>
    <property type="molecule type" value="Genomic_DNA"/>
</dbReference>
<dbReference type="AlphaFoldDB" id="A0A2T4N6L2"/>
<sequence>MNKLLISSVTALLCSNALAYGEAGQWSSRKTQDGMEYAAVIDDQNKLIISCDKNGKDIAMYATIKGVQVGTDVYDRTFDIKTSESYYFTPYVINGDSSISNFFKLWDEIRSGHSIMLDQRGPELPTENASQVLPARDSSEFICLTKGIKKKDYQAPAQVTHTKGGNEHRYSVVADDKHALYFSCDNTNKMTMRAILDGDKYDVEKDSFYVSVGDKAEPASVITNNKTYLDKFWDGLRENKTLYLISQPDNITYVLTPQGGASALPDRTSSDFTCLTADTISHKKNDALLAQQGPTTASTFSVNVRPIIPNKGLPSKVITVVSHSDRVKITKAVVNRGQCQVKSISPLPLTLAFGKELMLYTGYDCNVLELNLSTTNGDVEYQFQPQN</sequence>
<keyword evidence="1" id="KW-0732">Signal</keyword>
<dbReference type="RefSeq" id="WP_107682481.1">
    <property type="nucleotide sequence ID" value="NZ_PZKL01000012.1"/>
</dbReference>